<dbReference type="VEuPathDB" id="FungiDB:P170DRAFT_74090"/>
<organism evidence="1 2">
    <name type="scientific">Aspergillus steynii IBT 23096</name>
    <dbReference type="NCBI Taxonomy" id="1392250"/>
    <lineage>
        <taxon>Eukaryota</taxon>
        <taxon>Fungi</taxon>
        <taxon>Dikarya</taxon>
        <taxon>Ascomycota</taxon>
        <taxon>Pezizomycotina</taxon>
        <taxon>Eurotiomycetes</taxon>
        <taxon>Eurotiomycetidae</taxon>
        <taxon>Eurotiales</taxon>
        <taxon>Aspergillaceae</taxon>
        <taxon>Aspergillus</taxon>
        <taxon>Aspergillus subgen. Circumdati</taxon>
    </lineage>
</organism>
<dbReference type="EMBL" id="MSFO01000011">
    <property type="protein sequence ID" value="PLB43198.1"/>
    <property type="molecule type" value="Genomic_DNA"/>
</dbReference>
<dbReference type="AlphaFoldDB" id="A0A2I2FRD3"/>
<protein>
    <submittedName>
        <fullName evidence="1">Uncharacterized protein</fullName>
    </submittedName>
</protein>
<sequence>MRDLNHLSRPISEINFRSYPTMALHMATNGSSVLFGLISSRDQPRDNIFRGAIMISI</sequence>
<comment type="caution">
    <text evidence="1">The sequence shown here is derived from an EMBL/GenBank/DDBJ whole genome shotgun (WGS) entry which is preliminary data.</text>
</comment>
<evidence type="ECO:0000313" key="2">
    <source>
        <dbReference type="Proteomes" id="UP000234275"/>
    </source>
</evidence>
<gene>
    <name evidence="1" type="ORF">P170DRAFT_74090</name>
</gene>
<proteinExistence type="predicted"/>
<keyword evidence="2" id="KW-1185">Reference proteome</keyword>
<dbReference type="RefSeq" id="XP_024698500.1">
    <property type="nucleotide sequence ID" value="XM_024855360.1"/>
</dbReference>
<name>A0A2I2FRD3_9EURO</name>
<dbReference type="Proteomes" id="UP000234275">
    <property type="component" value="Unassembled WGS sequence"/>
</dbReference>
<accession>A0A2I2FRD3</accession>
<reference evidence="1 2" key="1">
    <citation type="submission" date="2016-12" db="EMBL/GenBank/DDBJ databases">
        <title>The genomes of Aspergillus section Nigri reveals drivers in fungal speciation.</title>
        <authorList>
            <consortium name="DOE Joint Genome Institute"/>
            <person name="Vesth T.C."/>
            <person name="Nybo J."/>
            <person name="Theobald S."/>
            <person name="Brandl J."/>
            <person name="Frisvad J.C."/>
            <person name="Nielsen K.F."/>
            <person name="Lyhne E.K."/>
            <person name="Kogle M.E."/>
            <person name="Kuo A."/>
            <person name="Riley R."/>
            <person name="Clum A."/>
            <person name="Nolan M."/>
            <person name="Lipzen A."/>
            <person name="Salamov A."/>
            <person name="Henrissat B."/>
            <person name="Wiebenga A."/>
            <person name="De Vries R.P."/>
            <person name="Grigoriev I.V."/>
            <person name="Mortensen U.H."/>
            <person name="Andersen M.R."/>
            <person name="Baker S.E."/>
        </authorList>
    </citation>
    <scope>NUCLEOTIDE SEQUENCE [LARGE SCALE GENOMIC DNA]</scope>
    <source>
        <strain evidence="1 2">IBT 23096</strain>
    </source>
</reference>
<dbReference type="GeneID" id="36563066"/>
<evidence type="ECO:0000313" key="1">
    <source>
        <dbReference type="EMBL" id="PLB43198.1"/>
    </source>
</evidence>